<feature type="domain" description="Peptidase M43 pregnancy-associated plasma-A" evidence="2">
    <location>
        <begin position="13"/>
        <end position="96"/>
    </location>
</feature>
<reference evidence="3 4" key="1">
    <citation type="submission" date="2019-03" db="EMBL/GenBank/DDBJ databases">
        <title>Genomic Encyclopedia of Type Strains, Phase IV (KMG-IV): sequencing the most valuable type-strain genomes for metagenomic binning, comparative biology and taxonomic classification.</title>
        <authorList>
            <person name="Goeker M."/>
        </authorList>
    </citation>
    <scope>NUCLEOTIDE SEQUENCE [LARGE SCALE GENOMIC DNA]</scope>
    <source>
        <strain evidence="3 4">DSM 24176</strain>
    </source>
</reference>
<dbReference type="OrthoDB" id="2088426at2"/>
<organism evidence="3 4">
    <name type="scientific">Natranaerovirga hydrolytica</name>
    <dbReference type="NCBI Taxonomy" id="680378"/>
    <lineage>
        <taxon>Bacteria</taxon>
        <taxon>Bacillati</taxon>
        <taxon>Bacillota</taxon>
        <taxon>Clostridia</taxon>
        <taxon>Lachnospirales</taxon>
        <taxon>Natranaerovirgaceae</taxon>
        <taxon>Natranaerovirga</taxon>
    </lineage>
</organism>
<dbReference type="Gene3D" id="3.40.390.10">
    <property type="entry name" value="Collagenase (Catalytic Domain)"/>
    <property type="match status" value="1"/>
</dbReference>
<dbReference type="Pfam" id="PF05572">
    <property type="entry name" value="Peptidase_M43"/>
    <property type="match status" value="1"/>
</dbReference>
<name>A0A4R1MMT0_9FIRM</name>
<sequence length="98" mass="11453">MYKNYDGGTDYSQRSYAKVSAHEFGHVLGIGDAYPSKEDNRPGAGHGFDETPHNMLMRNNSVLTSNEVEMVWEAWKTNEWQYFQTYKNYIKTEVIRSY</sequence>
<accession>A0A4R1MMT0</accession>
<keyword evidence="4" id="KW-1185">Reference proteome</keyword>
<evidence type="ECO:0000256" key="1">
    <source>
        <dbReference type="SAM" id="MobiDB-lite"/>
    </source>
</evidence>
<dbReference type="EMBL" id="SMGQ01000012">
    <property type="protein sequence ID" value="TCK93202.1"/>
    <property type="molecule type" value="Genomic_DNA"/>
</dbReference>
<dbReference type="InterPro" id="IPR024079">
    <property type="entry name" value="MetalloPept_cat_dom_sf"/>
</dbReference>
<proteinExistence type="predicted"/>
<dbReference type="RefSeq" id="WP_132282119.1">
    <property type="nucleotide sequence ID" value="NZ_SMGQ01000012.1"/>
</dbReference>
<gene>
    <name evidence="3" type="ORF">EDC19_1392</name>
</gene>
<dbReference type="SUPFAM" id="SSF55486">
    <property type="entry name" value="Metalloproteases ('zincins'), catalytic domain"/>
    <property type="match status" value="1"/>
</dbReference>
<evidence type="ECO:0000313" key="3">
    <source>
        <dbReference type="EMBL" id="TCK93202.1"/>
    </source>
</evidence>
<protein>
    <submittedName>
        <fullName evidence="3">Pregnancy-associated plasma protein-A</fullName>
    </submittedName>
</protein>
<evidence type="ECO:0000313" key="4">
    <source>
        <dbReference type="Proteomes" id="UP000294545"/>
    </source>
</evidence>
<dbReference type="Proteomes" id="UP000294545">
    <property type="component" value="Unassembled WGS sequence"/>
</dbReference>
<comment type="caution">
    <text evidence="3">The sequence shown here is derived from an EMBL/GenBank/DDBJ whole genome shotgun (WGS) entry which is preliminary data.</text>
</comment>
<dbReference type="AlphaFoldDB" id="A0A4R1MMT0"/>
<dbReference type="GO" id="GO:0008237">
    <property type="term" value="F:metallopeptidase activity"/>
    <property type="evidence" value="ECO:0007669"/>
    <property type="project" value="InterPro"/>
</dbReference>
<feature type="compositionally biased region" description="Basic and acidic residues" evidence="1">
    <location>
        <begin position="35"/>
        <end position="52"/>
    </location>
</feature>
<feature type="region of interest" description="Disordered" evidence="1">
    <location>
        <begin position="33"/>
        <end position="52"/>
    </location>
</feature>
<dbReference type="InterPro" id="IPR008754">
    <property type="entry name" value="Peptidase_M43"/>
</dbReference>
<evidence type="ECO:0000259" key="2">
    <source>
        <dbReference type="Pfam" id="PF05572"/>
    </source>
</evidence>